<dbReference type="OMA" id="DIHEWFD"/>
<evidence type="ECO:0000313" key="5">
    <source>
        <dbReference type="Proteomes" id="UP000054359"/>
    </source>
</evidence>
<dbReference type="Pfam" id="PF25898">
    <property type="entry name" value="LolA_2nd_metazoa"/>
    <property type="match status" value="2"/>
</dbReference>
<feature type="domain" description="LolA-like" evidence="3">
    <location>
        <begin position="264"/>
        <end position="499"/>
    </location>
</feature>
<feature type="transmembrane region" description="Helical" evidence="1">
    <location>
        <begin position="688"/>
        <end position="711"/>
    </location>
</feature>
<dbReference type="Proteomes" id="UP000054359">
    <property type="component" value="Unassembled WGS sequence"/>
</dbReference>
<dbReference type="PANTHER" id="PTHR36902">
    <property type="entry name" value="ENRICHED IN SURFACE-LABELED PROTEOME PROTEIN 9"/>
    <property type="match status" value="1"/>
</dbReference>
<keyword evidence="2" id="KW-0732">Signal</keyword>
<feature type="domain" description="LolA-like" evidence="3">
    <location>
        <begin position="37"/>
        <end position="209"/>
    </location>
</feature>
<organism evidence="4 5">
    <name type="scientific">Stegodyphus mimosarum</name>
    <name type="common">African social velvet spider</name>
    <dbReference type="NCBI Taxonomy" id="407821"/>
    <lineage>
        <taxon>Eukaryota</taxon>
        <taxon>Metazoa</taxon>
        <taxon>Ecdysozoa</taxon>
        <taxon>Arthropoda</taxon>
        <taxon>Chelicerata</taxon>
        <taxon>Arachnida</taxon>
        <taxon>Araneae</taxon>
        <taxon>Araneomorphae</taxon>
        <taxon>Entelegynae</taxon>
        <taxon>Eresoidea</taxon>
        <taxon>Eresidae</taxon>
        <taxon>Stegodyphus</taxon>
    </lineage>
</organism>
<keyword evidence="1" id="KW-0812">Transmembrane</keyword>
<dbReference type="STRING" id="407821.A0A087UT88"/>
<dbReference type="OrthoDB" id="5983572at2759"/>
<keyword evidence="1" id="KW-1133">Transmembrane helix</keyword>
<keyword evidence="5" id="KW-1185">Reference proteome</keyword>
<sequence>MAFIWFITIFLAAVAETVVADFNFKLCDPIKDSYGLIPPPLPRNFELRAEHVDHNKKFTQYEELSFDYRNFRAKYMYLLKGIEHHFLFDYAVAQVVQYDVLHPGMEFKKDVLSHTCTAIEIDESEYRYVTGYVDEADKYPKMYTSSEALRFGGKYRYAFNGTYKLMDRGILVNKFIGCLYDLEMDATMSVNFTFSNDDITPSAGTRRSVVTGIDDGLLSVPVRADMYGSMYDDVADTFVYFNKTMNYFWFEGEPDFKLDTFQIPKWIYCKDYMGRLDMPKFPNAFSTRLQVTSFEQNVDGKHTATEMTSFEEIYYYYEKRLARRDYTPDPTSTHDEEINLKFQNYGPVKTVYDFNEGLLYVTNKASGRCYIRPIHGDFFETTQDTIYTVMGTPEEIFLMQTDEMEYKGTVFVRDIECDVFAGRYFDSKYNATYDKETFFSTNGWHEEADELLEYGVPVQHTILRKQLAGELVEGVKSTNFLKFKAKAPYLRTFDVSNCIETQNHKDFAILLAVSNDVKKVIFDYKFHFLDAMQYYLTEVTKVITPLRIQRLHLRQVSVTDPRTVLLLTLVDKAKLKTNVVVGQKGANLDEATNSLYTLINRGAFALQFVHPVSKETYLVAARPRSLYVLTSTGDLKAVENHIPGLEDIYEDVGSVQMLPHIAENIHQNADEGAVEEEKEEKGMTPGGLGMLAVAMLFIGVGIGIAIMYLYVRKYSENNIEDQLALANASPENNFSLPSTSETKSIS</sequence>
<feature type="non-terminal residue" evidence="4">
    <location>
        <position position="746"/>
    </location>
</feature>
<dbReference type="EMBL" id="KK121484">
    <property type="protein sequence ID" value="KFM80577.1"/>
    <property type="molecule type" value="Genomic_DNA"/>
</dbReference>
<evidence type="ECO:0000256" key="2">
    <source>
        <dbReference type="SAM" id="SignalP"/>
    </source>
</evidence>
<accession>A0A087UT88</accession>
<evidence type="ECO:0000313" key="4">
    <source>
        <dbReference type="EMBL" id="KFM80577.1"/>
    </source>
</evidence>
<name>A0A087UT88_STEMI</name>
<dbReference type="AlphaFoldDB" id="A0A087UT88"/>
<dbReference type="PANTHER" id="PTHR36902:SF1">
    <property type="entry name" value="ENRICHED IN SURFACE-LABELED PROTEOME PROTEIN 9"/>
    <property type="match status" value="1"/>
</dbReference>
<keyword evidence="1" id="KW-0472">Membrane</keyword>
<evidence type="ECO:0000256" key="1">
    <source>
        <dbReference type="SAM" id="Phobius"/>
    </source>
</evidence>
<feature type="chain" id="PRO_5001830962" description="LolA-like domain-containing protein" evidence="2">
    <location>
        <begin position="21"/>
        <end position="746"/>
    </location>
</feature>
<proteinExistence type="predicted"/>
<gene>
    <name evidence="4" type="ORF">X975_05627</name>
</gene>
<reference evidence="4 5" key="1">
    <citation type="submission" date="2013-11" db="EMBL/GenBank/DDBJ databases">
        <title>Genome sequencing of Stegodyphus mimosarum.</title>
        <authorList>
            <person name="Bechsgaard J."/>
        </authorList>
    </citation>
    <scope>NUCLEOTIDE SEQUENCE [LARGE SCALE GENOMIC DNA]</scope>
</reference>
<dbReference type="InterPro" id="IPR058831">
    <property type="entry name" value="LolA-like_dom_2nd"/>
</dbReference>
<feature type="signal peptide" evidence="2">
    <location>
        <begin position="1"/>
        <end position="20"/>
    </location>
</feature>
<evidence type="ECO:0000259" key="3">
    <source>
        <dbReference type="Pfam" id="PF25898"/>
    </source>
</evidence>
<protein>
    <recommendedName>
        <fullName evidence="3">LolA-like domain-containing protein</fullName>
    </recommendedName>
</protein>